<keyword evidence="2" id="KW-1185">Reference proteome</keyword>
<reference evidence="1" key="1">
    <citation type="journal article" date="2020" name="Stud. Mycol.">
        <title>101 Dothideomycetes genomes: a test case for predicting lifestyles and emergence of pathogens.</title>
        <authorList>
            <person name="Haridas S."/>
            <person name="Albert R."/>
            <person name="Binder M."/>
            <person name="Bloem J."/>
            <person name="Labutti K."/>
            <person name="Salamov A."/>
            <person name="Andreopoulos B."/>
            <person name="Baker S."/>
            <person name="Barry K."/>
            <person name="Bills G."/>
            <person name="Bluhm B."/>
            <person name="Cannon C."/>
            <person name="Castanera R."/>
            <person name="Culley D."/>
            <person name="Daum C."/>
            <person name="Ezra D."/>
            <person name="Gonzalez J."/>
            <person name="Henrissat B."/>
            <person name="Kuo A."/>
            <person name="Liang C."/>
            <person name="Lipzen A."/>
            <person name="Lutzoni F."/>
            <person name="Magnuson J."/>
            <person name="Mondo S."/>
            <person name="Nolan M."/>
            <person name="Ohm R."/>
            <person name="Pangilinan J."/>
            <person name="Park H.-J."/>
            <person name="Ramirez L."/>
            <person name="Alfaro M."/>
            <person name="Sun H."/>
            <person name="Tritt A."/>
            <person name="Yoshinaga Y."/>
            <person name="Zwiers L.-H."/>
            <person name="Turgeon B."/>
            <person name="Goodwin S."/>
            <person name="Spatafora J."/>
            <person name="Crous P."/>
            <person name="Grigoriev I."/>
        </authorList>
    </citation>
    <scope>NUCLEOTIDE SEQUENCE</scope>
    <source>
        <strain evidence="1">ATCC 200398</strain>
    </source>
</reference>
<evidence type="ECO:0000313" key="2">
    <source>
        <dbReference type="Proteomes" id="UP000799755"/>
    </source>
</evidence>
<comment type="caution">
    <text evidence="1">The sequence shown here is derived from an EMBL/GenBank/DDBJ whole genome shotgun (WGS) entry which is preliminary data.</text>
</comment>
<sequence length="423" mass="45721">MDYQTFNSQQHHLPSSLGGPFSTALPGTSASAHLAQPTHSPQQQQLYADPHGRFQQSAASPFPFANGQQGGFAAMGGGSITTSGGAVTQPGGLSQNQLHQARAVALQQQNFQHHAQQQPIHSPNPYSTAPFSQGLSSPALSAAQKFAQHQQQSQSPSSAGNHVSPYATPQQQHSPSLAGPNHHSPMATATPTSQPQMSQPMQTHTPVRAVPQSPVSPVAQAREKERMTTLLEINNLLIKEVVDLQSQGKAGHIGQQPPTQDGKPDGDKQQPSKEYVECMRRLQSNLAFLAQNAEKNHKPNQPIQPGPAIMAVPSSPPQLVELYIKLQGLYPRWKGQTQQMKVSPGPQRLNSMGQQQANTTMQPPNSAGLQNNMQSNMQSPHSAGLPQNMQQMQQNMNNNINMAQNNIQQRQQQSSTPPQAPHM</sequence>
<organism evidence="1 2">
    <name type="scientific">Lindgomyces ingoldianus</name>
    <dbReference type="NCBI Taxonomy" id="673940"/>
    <lineage>
        <taxon>Eukaryota</taxon>
        <taxon>Fungi</taxon>
        <taxon>Dikarya</taxon>
        <taxon>Ascomycota</taxon>
        <taxon>Pezizomycotina</taxon>
        <taxon>Dothideomycetes</taxon>
        <taxon>Pleosporomycetidae</taxon>
        <taxon>Pleosporales</taxon>
        <taxon>Lindgomycetaceae</taxon>
        <taxon>Lindgomyces</taxon>
    </lineage>
</organism>
<dbReference type="Proteomes" id="UP000799755">
    <property type="component" value="Unassembled WGS sequence"/>
</dbReference>
<evidence type="ECO:0000313" key="1">
    <source>
        <dbReference type="EMBL" id="KAF2477874.1"/>
    </source>
</evidence>
<proteinExistence type="predicted"/>
<name>A0ACB6REV9_9PLEO</name>
<accession>A0ACB6REV9</accession>
<gene>
    <name evidence="1" type="ORF">BDR25DRAFT_250209</name>
</gene>
<dbReference type="EMBL" id="MU003492">
    <property type="protein sequence ID" value="KAF2477874.1"/>
    <property type="molecule type" value="Genomic_DNA"/>
</dbReference>
<protein>
    <submittedName>
        <fullName evidence="1">Uncharacterized protein</fullName>
    </submittedName>
</protein>